<protein>
    <submittedName>
        <fullName evidence="12">Amino acid ABC transporter permease</fullName>
    </submittedName>
</protein>
<comment type="caution">
    <text evidence="12">The sequence shown here is derived from an EMBL/GenBank/DDBJ whole genome shotgun (WGS) entry which is preliminary data.</text>
</comment>
<feature type="domain" description="ABC transmembrane type-1" evidence="11">
    <location>
        <begin position="19"/>
        <end position="208"/>
    </location>
</feature>
<comment type="subcellular location">
    <subcellularLocation>
        <location evidence="2">Cell inner membrane</location>
        <topology evidence="2">Multi-pass membrane protein</topology>
    </subcellularLocation>
    <subcellularLocation>
        <location evidence="10">Cell membrane</location>
        <topology evidence="10">Multi-pass membrane protein</topology>
    </subcellularLocation>
</comment>
<dbReference type="PROSITE" id="PS50928">
    <property type="entry name" value="ABC_TM1"/>
    <property type="match status" value="1"/>
</dbReference>
<dbReference type="SUPFAM" id="SSF161098">
    <property type="entry name" value="MetI-like"/>
    <property type="match status" value="1"/>
</dbReference>
<feature type="transmembrane region" description="Helical" evidence="10">
    <location>
        <begin position="82"/>
        <end position="102"/>
    </location>
</feature>
<keyword evidence="4 10" id="KW-0813">Transport</keyword>
<dbReference type="InterPro" id="IPR035906">
    <property type="entry name" value="MetI-like_sf"/>
</dbReference>
<evidence type="ECO:0000256" key="9">
    <source>
        <dbReference type="ARBA" id="ARBA00023136"/>
    </source>
</evidence>
<evidence type="ECO:0000313" key="12">
    <source>
        <dbReference type="EMBL" id="MEK8026807.1"/>
    </source>
</evidence>
<dbReference type="InterPro" id="IPR000515">
    <property type="entry name" value="MetI-like"/>
</dbReference>
<evidence type="ECO:0000256" key="7">
    <source>
        <dbReference type="ARBA" id="ARBA00022970"/>
    </source>
</evidence>
<reference evidence="12 13" key="1">
    <citation type="submission" date="2024-04" db="EMBL/GenBank/DDBJ databases">
        <title>Novel species of the genus Ideonella isolated from streams.</title>
        <authorList>
            <person name="Lu H."/>
        </authorList>
    </citation>
    <scope>NUCLEOTIDE SEQUENCE [LARGE SCALE GENOMIC DNA]</scope>
    <source>
        <strain evidence="12 13">BYS139W</strain>
    </source>
</reference>
<evidence type="ECO:0000256" key="3">
    <source>
        <dbReference type="ARBA" id="ARBA00010072"/>
    </source>
</evidence>
<evidence type="ECO:0000256" key="4">
    <source>
        <dbReference type="ARBA" id="ARBA00022448"/>
    </source>
</evidence>
<dbReference type="PANTHER" id="PTHR30614">
    <property type="entry name" value="MEMBRANE COMPONENT OF AMINO ACID ABC TRANSPORTER"/>
    <property type="match status" value="1"/>
</dbReference>
<keyword evidence="6 10" id="KW-0812">Transmembrane</keyword>
<dbReference type="PANTHER" id="PTHR30614:SF20">
    <property type="entry name" value="GLUTAMINE TRANSPORT SYSTEM PERMEASE PROTEIN GLNP"/>
    <property type="match status" value="1"/>
</dbReference>
<accession>A0ABU9BCV9</accession>
<feature type="transmembrane region" description="Helical" evidence="10">
    <location>
        <begin position="189"/>
        <end position="209"/>
    </location>
</feature>
<dbReference type="RefSeq" id="WP_341374589.1">
    <property type="nucleotide sequence ID" value="NZ_JBBUTF010000010.1"/>
</dbReference>
<organism evidence="12 13">
    <name type="scientific">Pseudaquabacterium rugosum</name>
    <dbReference type="NCBI Taxonomy" id="2984194"/>
    <lineage>
        <taxon>Bacteria</taxon>
        <taxon>Pseudomonadati</taxon>
        <taxon>Pseudomonadota</taxon>
        <taxon>Betaproteobacteria</taxon>
        <taxon>Burkholderiales</taxon>
        <taxon>Sphaerotilaceae</taxon>
        <taxon>Pseudaquabacterium</taxon>
    </lineage>
</organism>
<dbReference type="InterPro" id="IPR010065">
    <property type="entry name" value="AA_ABC_transptr_permease_3TM"/>
</dbReference>
<dbReference type="Gene3D" id="1.10.3720.10">
    <property type="entry name" value="MetI-like"/>
    <property type="match status" value="1"/>
</dbReference>
<name>A0ABU9BCV9_9BURK</name>
<evidence type="ECO:0000256" key="6">
    <source>
        <dbReference type="ARBA" id="ARBA00022692"/>
    </source>
</evidence>
<keyword evidence="8 10" id="KW-1133">Transmembrane helix</keyword>
<gene>
    <name evidence="12" type="ORF">AACH11_12620</name>
</gene>
<evidence type="ECO:0000256" key="1">
    <source>
        <dbReference type="ARBA" id="ARBA00003159"/>
    </source>
</evidence>
<evidence type="ECO:0000256" key="5">
    <source>
        <dbReference type="ARBA" id="ARBA00022475"/>
    </source>
</evidence>
<feature type="transmembrane region" description="Helical" evidence="10">
    <location>
        <begin position="20"/>
        <end position="43"/>
    </location>
</feature>
<evidence type="ECO:0000259" key="11">
    <source>
        <dbReference type="PROSITE" id="PS50928"/>
    </source>
</evidence>
<comment type="function">
    <text evidence="1">Part of the binding-protein-dependent transport system for glutamine; probably responsible for the translocation of the substrate across the membrane.</text>
</comment>
<dbReference type="Pfam" id="PF00528">
    <property type="entry name" value="BPD_transp_1"/>
    <property type="match status" value="1"/>
</dbReference>
<evidence type="ECO:0000313" key="13">
    <source>
        <dbReference type="Proteomes" id="UP001368500"/>
    </source>
</evidence>
<keyword evidence="5" id="KW-1003">Cell membrane</keyword>
<evidence type="ECO:0000256" key="8">
    <source>
        <dbReference type="ARBA" id="ARBA00022989"/>
    </source>
</evidence>
<keyword evidence="9 10" id="KW-0472">Membrane</keyword>
<dbReference type="Proteomes" id="UP001368500">
    <property type="component" value="Unassembled WGS sequence"/>
</dbReference>
<dbReference type="NCBIfam" id="TIGR01726">
    <property type="entry name" value="HEQRo_perm_3TM"/>
    <property type="match status" value="1"/>
</dbReference>
<keyword evidence="13" id="KW-1185">Reference proteome</keyword>
<sequence>MDLDFSIVWGYAPTLLQGLALTLGVTAACALAGSLLGFALSLARSSGVAALSAPVTLYVEFFRGTPLLIQLFWVYFCFPIVLGLKMPAVVAVMVSLTLYMGAITCETFRGSLKSIGAEQHDACVALGLPVWTRVVWVIFPQALLRAIPPLLSNVVSLFKESALISSVGVADLMFVGQNLSNSTARPIEFLSAVGLIYFLVAFPVTRLVGSVEARLLRRFA</sequence>
<evidence type="ECO:0000256" key="10">
    <source>
        <dbReference type="RuleBase" id="RU363032"/>
    </source>
</evidence>
<dbReference type="CDD" id="cd06261">
    <property type="entry name" value="TM_PBP2"/>
    <property type="match status" value="1"/>
</dbReference>
<dbReference type="InterPro" id="IPR043429">
    <property type="entry name" value="ArtM/GltK/GlnP/TcyL/YhdX-like"/>
</dbReference>
<dbReference type="EMBL" id="JBBUTF010000010">
    <property type="protein sequence ID" value="MEK8026807.1"/>
    <property type="molecule type" value="Genomic_DNA"/>
</dbReference>
<evidence type="ECO:0000256" key="2">
    <source>
        <dbReference type="ARBA" id="ARBA00004429"/>
    </source>
</evidence>
<keyword evidence="7" id="KW-0029">Amino-acid transport</keyword>
<comment type="similarity">
    <text evidence="3">Belongs to the binding-protein-dependent transport system permease family. HisMQ subfamily.</text>
</comment>
<proteinExistence type="inferred from homology"/>